<dbReference type="RefSeq" id="WP_077114528.1">
    <property type="nucleotide sequence ID" value="NZ_JAFBFH010000015.1"/>
</dbReference>
<comment type="caution">
    <text evidence="5">The sequence shown here is derived from an EMBL/GenBank/DDBJ whole genome shotgun (WGS) entry which is preliminary data.</text>
</comment>
<keyword evidence="1" id="KW-0378">Hydrolase</keyword>
<dbReference type="InterPro" id="IPR001223">
    <property type="entry name" value="Glyco_hydro18_cat"/>
</dbReference>
<dbReference type="EMBL" id="JAFBFH010000015">
    <property type="protein sequence ID" value="MBM7715540.1"/>
    <property type="molecule type" value="Genomic_DNA"/>
</dbReference>
<dbReference type="PANTHER" id="PTHR46066:SF2">
    <property type="entry name" value="CHITINASE DOMAIN-CONTAINING PROTEIN 1"/>
    <property type="match status" value="1"/>
</dbReference>
<evidence type="ECO:0000256" key="1">
    <source>
        <dbReference type="ARBA" id="ARBA00022801"/>
    </source>
</evidence>
<dbReference type="InterPro" id="IPR029070">
    <property type="entry name" value="Chitinase_insertion_sf"/>
</dbReference>
<dbReference type="Proteomes" id="UP000823485">
    <property type="component" value="Unassembled WGS sequence"/>
</dbReference>
<protein>
    <submittedName>
        <fullName evidence="5">Spore germination protein YaaH</fullName>
    </submittedName>
</protein>
<keyword evidence="6" id="KW-1185">Reference proteome</keyword>
<dbReference type="InterPro" id="IPR036779">
    <property type="entry name" value="LysM_dom_sf"/>
</dbReference>
<dbReference type="Gene3D" id="3.20.20.80">
    <property type="entry name" value="Glycosidases"/>
    <property type="match status" value="1"/>
</dbReference>
<dbReference type="PROSITE" id="PS51782">
    <property type="entry name" value="LYSM"/>
    <property type="match status" value="2"/>
</dbReference>
<dbReference type="CDD" id="cd02874">
    <property type="entry name" value="GH18_CFLE_spore_hydrolase"/>
    <property type="match status" value="1"/>
</dbReference>
<dbReference type="Gene3D" id="3.10.350.10">
    <property type="entry name" value="LysM domain"/>
    <property type="match status" value="2"/>
</dbReference>
<dbReference type="SUPFAM" id="SSF51445">
    <property type="entry name" value="(Trans)glycosidases"/>
    <property type="match status" value="1"/>
</dbReference>
<dbReference type="Pfam" id="PF01476">
    <property type="entry name" value="LysM"/>
    <property type="match status" value="2"/>
</dbReference>
<evidence type="ECO:0000259" key="4">
    <source>
        <dbReference type="PROSITE" id="PS51910"/>
    </source>
</evidence>
<evidence type="ECO:0000256" key="2">
    <source>
        <dbReference type="ARBA" id="ARBA00023295"/>
    </source>
</evidence>
<reference evidence="5 6" key="1">
    <citation type="submission" date="2021-01" db="EMBL/GenBank/DDBJ databases">
        <title>Genomic Encyclopedia of Type Strains, Phase IV (KMG-IV): sequencing the most valuable type-strain genomes for metagenomic binning, comparative biology and taxonomic classification.</title>
        <authorList>
            <person name="Goeker M."/>
        </authorList>
    </citation>
    <scope>NUCLEOTIDE SEQUENCE [LARGE SCALE GENOMIC DNA]</scope>
    <source>
        <strain evidence="5 6">DSM 105453</strain>
    </source>
</reference>
<dbReference type="PANTHER" id="PTHR46066">
    <property type="entry name" value="CHITINASE DOMAIN-CONTAINING PROTEIN 1 FAMILY MEMBER"/>
    <property type="match status" value="1"/>
</dbReference>
<feature type="domain" description="LysM" evidence="3">
    <location>
        <begin position="48"/>
        <end position="91"/>
    </location>
</feature>
<accession>A0ABS2R7A8</accession>
<dbReference type="SUPFAM" id="SSF54106">
    <property type="entry name" value="LysM domain"/>
    <property type="match status" value="2"/>
</dbReference>
<feature type="domain" description="GH18" evidence="4">
    <location>
        <begin position="99"/>
        <end position="416"/>
    </location>
</feature>
<dbReference type="InterPro" id="IPR017853">
    <property type="entry name" value="GH"/>
</dbReference>
<dbReference type="SMART" id="SM00257">
    <property type="entry name" value="LysM"/>
    <property type="match status" value="2"/>
</dbReference>
<dbReference type="PROSITE" id="PS51910">
    <property type="entry name" value="GH18_2"/>
    <property type="match status" value="1"/>
</dbReference>
<keyword evidence="2" id="KW-0326">Glycosidase</keyword>
<dbReference type="CDD" id="cd00118">
    <property type="entry name" value="LysM"/>
    <property type="match status" value="2"/>
</dbReference>
<dbReference type="Gene3D" id="3.10.50.10">
    <property type="match status" value="1"/>
</dbReference>
<organism evidence="5 6">
    <name type="scientific">Siminovitchia thermophila</name>
    <dbReference type="NCBI Taxonomy" id="1245522"/>
    <lineage>
        <taxon>Bacteria</taxon>
        <taxon>Bacillati</taxon>
        <taxon>Bacillota</taxon>
        <taxon>Bacilli</taxon>
        <taxon>Bacillales</taxon>
        <taxon>Bacillaceae</taxon>
        <taxon>Siminovitchia</taxon>
    </lineage>
</organism>
<evidence type="ECO:0000259" key="3">
    <source>
        <dbReference type="PROSITE" id="PS51782"/>
    </source>
</evidence>
<dbReference type="InterPro" id="IPR018392">
    <property type="entry name" value="LysM"/>
</dbReference>
<proteinExistence type="predicted"/>
<sequence length="416" mass="47348">MFIYVVKIGDSLFSIAAKFRITMESLRITNGLRTDRLVPGQDLLIPSNLYIVQPGDSLFSIAQLAFVPAETIRLYNGLPSGQLTIGMELYLPPREKYSEEGLSYLTPSTPERNRRNVQTFAPLISNFGIFEYHILPNGNLSTLNDEQLISLIWENKSRPIVVITNLTEAGFSPELTRRVLNDPQIRQRVIDNIYNLVKSKRYAGVNVDFERILESERDLYTGFLAALRNRLKPEGYQLSVAVPAKTSDDIPWLRGFDYGGIGAAVDFVFIMAYDFHEASSLPGPVAPITEVRKTLDYALTKMGRDKIVLGVPRYGYNWTMANGDVISARAFSVSNAIATAMRYQVPIQYSAEFEQPHYTYWDESGRRHVVWFEDVRARAAKFQLAVQYRIRGVGSWQLGLHFPQSGYLVREFFKKR</sequence>
<dbReference type="InterPro" id="IPR041704">
    <property type="entry name" value="CFLE_GH18"/>
</dbReference>
<feature type="domain" description="LysM" evidence="3">
    <location>
        <begin position="2"/>
        <end position="45"/>
    </location>
</feature>
<dbReference type="SMART" id="SM00636">
    <property type="entry name" value="Glyco_18"/>
    <property type="match status" value="1"/>
</dbReference>
<gene>
    <name evidence="5" type="ORF">JOC94_002528</name>
</gene>
<evidence type="ECO:0000313" key="5">
    <source>
        <dbReference type="EMBL" id="MBM7715540.1"/>
    </source>
</evidence>
<evidence type="ECO:0000313" key="6">
    <source>
        <dbReference type="Proteomes" id="UP000823485"/>
    </source>
</evidence>
<dbReference type="Pfam" id="PF00704">
    <property type="entry name" value="Glyco_hydro_18"/>
    <property type="match status" value="1"/>
</dbReference>
<name>A0ABS2R7A8_9BACI</name>
<dbReference type="InterPro" id="IPR011583">
    <property type="entry name" value="Chitinase_II/V-like_cat"/>
</dbReference>